<reference evidence="2" key="1">
    <citation type="submission" date="2022-07" db="EMBL/GenBank/DDBJ databases">
        <title>Genome Sequence of Leucocoprinus birnbaumii.</title>
        <authorList>
            <person name="Buettner E."/>
        </authorList>
    </citation>
    <scope>NUCLEOTIDE SEQUENCE</scope>
    <source>
        <strain evidence="2">VT141</strain>
    </source>
</reference>
<evidence type="ECO:0000256" key="1">
    <source>
        <dbReference type="SAM" id="MobiDB-lite"/>
    </source>
</evidence>
<name>A0AAD5YIW7_9AGAR</name>
<dbReference type="AlphaFoldDB" id="A0AAD5YIW7"/>
<protein>
    <submittedName>
        <fullName evidence="2">Uncharacterized protein</fullName>
    </submittedName>
</protein>
<comment type="caution">
    <text evidence="2">The sequence shown here is derived from an EMBL/GenBank/DDBJ whole genome shotgun (WGS) entry which is preliminary data.</text>
</comment>
<dbReference type="Proteomes" id="UP001213000">
    <property type="component" value="Unassembled WGS sequence"/>
</dbReference>
<dbReference type="EMBL" id="JANIEX010002219">
    <property type="protein sequence ID" value="KAJ3551362.1"/>
    <property type="molecule type" value="Genomic_DNA"/>
</dbReference>
<gene>
    <name evidence="2" type="ORF">NP233_g13095</name>
</gene>
<feature type="compositionally biased region" description="Basic residues" evidence="1">
    <location>
        <begin position="1"/>
        <end position="10"/>
    </location>
</feature>
<evidence type="ECO:0000313" key="3">
    <source>
        <dbReference type="Proteomes" id="UP001213000"/>
    </source>
</evidence>
<feature type="compositionally biased region" description="Basic and acidic residues" evidence="1">
    <location>
        <begin position="11"/>
        <end position="21"/>
    </location>
</feature>
<evidence type="ECO:0000313" key="2">
    <source>
        <dbReference type="EMBL" id="KAJ3551362.1"/>
    </source>
</evidence>
<sequence length="544" mass="60536">MGRSGQKRARGRAEKHSPSEKKKGKAAVLQLLAAVDGDLEACSLLAVATTPEACEAFCSHVKRVHVPPNFPKKKLSGEFFHQFASWAGQLTSTSLDRQPPFAARNIPAAYAYRSQKKKDVRWSKQHFIETAGLNWKAVDKDAFLSGIPSFTAKALPDCPYPPPEVWITETKAIKKLNRKHFHEEDLHDNRDRRRPFMHLDASKLQLDIKPTESARIYDDDGNLIMMVVRNACKNPDALRFADAAVERILDMRTTSRKGDAGHLPMFGLSAGSLSGICLDWVKNLKSKRTSQTILDEAEKQGSSAFALFYNLFLSIAPSEVIDDFNDHLSRLGNCRMDARGTMSCDPSTGEGNYTVDLPGYSFTFHGAQLAPPTSVCARNYARYTHREHQPHKYSVSWTTTREIVPSIPDALNGGHFFLASHGIRIQAAANTMMIWQPKMWHGTSLPHQHPTEPTTEFCQRGLAFVTSSRLPRAWELYCANKLSQEAAEAWLLDHEPLDESGDPLPSEPGIELSLTQAPSEPLRNQATDSHEGLGGLASWITLHS</sequence>
<feature type="region of interest" description="Disordered" evidence="1">
    <location>
        <begin position="1"/>
        <end position="24"/>
    </location>
</feature>
<proteinExistence type="predicted"/>
<organism evidence="2 3">
    <name type="scientific">Leucocoprinus birnbaumii</name>
    <dbReference type="NCBI Taxonomy" id="56174"/>
    <lineage>
        <taxon>Eukaryota</taxon>
        <taxon>Fungi</taxon>
        <taxon>Dikarya</taxon>
        <taxon>Basidiomycota</taxon>
        <taxon>Agaricomycotina</taxon>
        <taxon>Agaricomycetes</taxon>
        <taxon>Agaricomycetidae</taxon>
        <taxon>Agaricales</taxon>
        <taxon>Agaricineae</taxon>
        <taxon>Agaricaceae</taxon>
        <taxon>Leucocoprinus</taxon>
    </lineage>
</organism>
<keyword evidence="3" id="KW-1185">Reference proteome</keyword>
<accession>A0AAD5YIW7</accession>